<dbReference type="UniPathway" id="UPA00031">
    <property type="reaction ID" value="UER00012"/>
</dbReference>
<evidence type="ECO:0000256" key="6">
    <source>
        <dbReference type="ARBA" id="ARBA00023102"/>
    </source>
</evidence>
<comment type="similarity">
    <text evidence="7">Belongs to the class-II pyridoxal-phosphate-dependent aminotransferase family. Histidinol-phosphate aminotransferase subfamily.</text>
</comment>
<dbReference type="PANTHER" id="PTHR43643">
    <property type="entry name" value="HISTIDINOL-PHOSPHATE AMINOTRANSFERASE 2"/>
    <property type="match status" value="1"/>
</dbReference>
<dbReference type="GO" id="GO:0030170">
    <property type="term" value="F:pyridoxal phosphate binding"/>
    <property type="evidence" value="ECO:0007669"/>
    <property type="project" value="InterPro"/>
</dbReference>
<evidence type="ECO:0000256" key="4">
    <source>
        <dbReference type="ARBA" id="ARBA00022679"/>
    </source>
</evidence>
<dbReference type="InterPro" id="IPR004839">
    <property type="entry name" value="Aminotransferase_I/II_large"/>
</dbReference>
<evidence type="ECO:0000256" key="1">
    <source>
        <dbReference type="ARBA" id="ARBA00001933"/>
    </source>
</evidence>
<evidence type="ECO:0000313" key="9">
    <source>
        <dbReference type="EMBL" id="MTT31167.1"/>
    </source>
</evidence>
<feature type="domain" description="Aminotransferase class I/classII large" evidence="8">
    <location>
        <begin position="32"/>
        <end position="358"/>
    </location>
</feature>
<dbReference type="CDD" id="cd00609">
    <property type="entry name" value="AAT_like"/>
    <property type="match status" value="1"/>
</dbReference>
<dbReference type="InterPro" id="IPR015421">
    <property type="entry name" value="PyrdxlP-dep_Trfase_major"/>
</dbReference>
<sequence>MAEYQRKYTDLLTEYIPGKSIEEVKKDYHLDEVIRLASNENPLGPSPKAIEAMIEAVKEVNLYPEATCEELVTELAQYYGIKPEEIVTGNGADNLINQLGQAFINEGDEVIYCTPTFAAYRSSTLLMGGKPVEIPLLDGFVYDLDGLLTQITDKTKMIFVCNPNNPTGTLLEEGRLQTFLDQVPEQVLIILDEAYIEFIQEEHYTTGVDFIKTYPNVIVLRTFSKLYGLAGNRVGYAIAQKPLIDRMKKVREVFSVNRVGHIGALAALKDQAHRDKTIEKNSAERKRLVEFFEEQGFDVTPSHTNFIFVDVKMDAVEVFQKLMEKGVLIRPCSGWGYNTHIRVSIGSHGENTKFIDRFSIVIANIKQLN</sequence>
<dbReference type="InterPro" id="IPR005861">
    <property type="entry name" value="HisP_aminotrans"/>
</dbReference>
<comment type="cofactor">
    <cofactor evidence="1 7">
        <name>pyridoxal 5'-phosphate</name>
        <dbReference type="ChEBI" id="CHEBI:597326"/>
    </cofactor>
</comment>
<evidence type="ECO:0000256" key="7">
    <source>
        <dbReference type="HAMAP-Rule" id="MF_01023"/>
    </source>
</evidence>
<comment type="caution">
    <text evidence="9">The sequence shown here is derived from an EMBL/GenBank/DDBJ whole genome shotgun (WGS) entry which is preliminary data.</text>
</comment>
<dbReference type="EC" id="2.6.1.9" evidence="7"/>
<dbReference type="InterPro" id="IPR015424">
    <property type="entry name" value="PyrdxlP-dep_Trfase"/>
</dbReference>
<evidence type="ECO:0000256" key="3">
    <source>
        <dbReference type="ARBA" id="ARBA00022576"/>
    </source>
</evidence>
<dbReference type="NCBIfam" id="TIGR01141">
    <property type="entry name" value="hisC"/>
    <property type="match status" value="1"/>
</dbReference>
<evidence type="ECO:0000256" key="2">
    <source>
        <dbReference type="ARBA" id="ARBA00011738"/>
    </source>
</evidence>
<dbReference type="OrthoDB" id="9813612at2"/>
<keyword evidence="10" id="KW-1185">Reference proteome</keyword>
<dbReference type="EMBL" id="WNHB01000004">
    <property type="protein sequence ID" value="MTT31167.1"/>
    <property type="molecule type" value="Genomic_DNA"/>
</dbReference>
<comment type="subunit">
    <text evidence="2 7">Homodimer.</text>
</comment>
<dbReference type="PANTHER" id="PTHR43643:SF3">
    <property type="entry name" value="HISTIDINOL-PHOSPHATE AMINOTRANSFERASE"/>
    <property type="match status" value="1"/>
</dbReference>
<dbReference type="Proteomes" id="UP000440978">
    <property type="component" value="Unassembled WGS sequence"/>
</dbReference>
<keyword evidence="3 7" id="KW-0032">Aminotransferase</keyword>
<name>A0A6N8CPT3_9BACI</name>
<keyword evidence="5 7" id="KW-0663">Pyridoxal phosphate</keyword>
<dbReference type="SUPFAM" id="SSF53383">
    <property type="entry name" value="PLP-dependent transferases"/>
    <property type="match status" value="1"/>
</dbReference>
<organism evidence="9 10">
    <name type="scientific">Terrilactibacillus tamarindi</name>
    <dbReference type="NCBI Taxonomy" id="2599694"/>
    <lineage>
        <taxon>Bacteria</taxon>
        <taxon>Bacillati</taxon>
        <taxon>Bacillota</taxon>
        <taxon>Bacilli</taxon>
        <taxon>Bacillales</taxon>
        <taxon>Bacillaceae</taxon>
        <taxon>Terrilactibacillus</taxon>
    </lineage>
</organism>
<protein>
    <recommendedName>
        <fullName evidence="7">Histidinol-phosphate aminotransferase</fullName>
        <ecNumber evidence="7">2.6.1.9</ecNumber>
    </recommendedName>
    <alternativeName>
        <fullName evidence="7">Imidazole acetol-phosphate transaminase</fullName>
    </alternativeName>
</protein>
<dbReference type="GO" id="GO:0004400">
    <property type="term" value="F:histidinol-phosphate transaminase activity"/>
    <property type="evidence" value="ECO:0007669"/>
    <property type="project" value="UniProtKB-UniRule"/>
</dbReference>
<dbReference type="InterPro" id="IPR015422">
    <property type="entry name" value="PyrdxlP-dep_Trfase_small"/>
</dbReference>
<keyword evidence="4 7" id="KW-0808">Transferase</keyword>
<dbReference type="RefSeq" id="WP_155217016.1">
    <property type="nucleotide sequence ID" value="NZ_WNHB01000004.1"/>
</dbReference>
<dbReference type="Gene3D" id="3.90.1150.10">
    <property type="entry name" value="Aspartate Aminotransferase, domain 1"/>
    <property type="match status" value="1"/>
</dbReference>
<proteinExistence type="inferred from homology"/>
<evidence type="ECO:0000256" key="5">
    <source>
        <dbReference type="ARBA" id="ARBA00022898"/>
    </source>
</evidence>
<keyword evidence="6 7" id="KW-0368">Histidine biosynthesis</keyword>
<keyword evidence="7" id="KW-0028">Amino-acid biosynthesis</keyword>
<accession>A0A6N8CPT3</accession>
<evidence type="ECO:0000313" key="10">
    <source>
        <dbReference type="Proteomes" id="UP000440978"/>
    </source>
</evidence>
<dbReference type="Gene3D" id="3.40.640.10">
    <property type="entry name" value="Type I PLP-dependent aspartate aminotransferase-like (Major domain)"/>
    <property type="match status" value="1"/>
</dbReference>
<dbReference type="AlphaFoldDB" id="A0A6N8CPT3"/>
<feature type="modified residue" description="N6-(pyridoxal phosphate)lysine" evidence="7">
    <location>
        <position position="225"/>
    </location>
</feature>
<gene>
    <name evidence="7" type="primary">hisC</name>
    <name evidence="9" type="ORF">GMB86_03950</name>
</gene>
<dbReference type="GO" id="GO:0000105">
    <property type="term" value="P:L-histidine biosynthetic process"/>
    <property type="evidence" value="ECO:0007669"/>
    <property type="project" value="UniProtKB-UniRule"/>
</dbReference>
<comment type="pathway">
    <text evidence="7">Amino-acid biosynthesis; L-histidine biosynthesis; L-histidine from 5-phospho-alpha-D-ribose 1-diphosphate: step 7/9.</text>
</comment>
<dbReference type="InterPro" id="IPR050106">
    <property type="entry name" value="HistidinolP_aminotransfase"/>
</dbReference>
<comment type="catalytic activity">
    <reaction evidence="7">
        <text>L-histidinol phosphate + 2-oxoglutarate = 3-(imidazol-4-yl)-2-oxopropyl phosphate + L-glutamate</text>
        <dbReference type="Rhea" id="RHEA:23744"/>
        <dbReference type="ChEBI" id="CHEBI:16810"/>
        <dbReference type="ChEBI" id="CHEBI:29985"/>
        <dbReference type="ChEBI" id="CHEBI:57766"/>
        <dbReference type="ChEBI" id="CHEBI:57980"/>
        <dbReference type="EC" id="2.6.1.9"/>
    </reaction>
</comment>
<evidence type="ECO:0000259" key="8">
    <source>
        <dbReference type="Pfam" id="PF00155"/>
    </source>
</evidence>
<dbReference type="HAMAP" id="MF_01023">
    <property type="entry name" value="HisC_aminotrans_2"/>
    <property type="match status" value="1"/>
</dbReference>
<reference evidence="9 10" key="1">
    <citation type="submission" date="2019-11" db="EMBL/GenBank/DDBJ databases">
        <title>Terrilactibacillus tamarindus sp. nov. BCM23-1 isolated from bark of Tamarindus indica.</title>
        <authorList>
            <person name="Kingkaew E."/>
            <person name="Tanasupawat S."/>
        </authorList>
    </citation>
    <scope>NUCLEOTIDE SEQUENCE [LARGE SCALE GENOMIC DNA]</scope>
    <source>
        <strain evidence="9 10">BCM23-1</strain>
    </source>
</reference>
<dbReference type="Pfam" id="PF00155">
    <property type="entry name" value="Aminotran_1_2"/>
    <property type="match status" value="1"/>
</dbReference>